<feature type="domain" description="SpoVT-AbrB" evidence="1">
    <location>
        <begin position="8"/>
        <end position="53"/>
    </location>
</feature>
<dbReference type="GO" id="GO:0003677">
    <property type="term" value="F:DNA binding"/>
    <property type="evidence" value="ECO:0007669"/>
    <property type="project" value="InterPro"/>
</dbReference>
<dbReference type="AlphaFoldDB" id="A0A316HKX1"/>
<keyword evidence="3" id="KW-1185">Reference proteome</keyword>
<proteinExistence type="predicted"/>
<reference evidence="2 3" key="1">
    <citation type="submission" date="2018-05" db="EMBL/GenBank/DDBJ databases">
        <title>Genomic Encyclopedia of Type Strains, Phase IV (KMG-IV): sequencing the most valuable type-strain genomes for metagenomic binning, comparative biology and taxonomic classification.</title>
        <authorList>
            <person name="Goeker M."/>
        </authorList>
    </citation>
    <scope>NUCLEOTIDE SEQUENCE [LARGE SCALE GENOMIC DNA]</scope>
    <source>
        <strain evidence="2 3">DSM 14263</strain>
    </source>
</reference>
<dbReference type="NCBIfam" id="TIGR02609">
    <property type="entry name" value="doc_partner"/>
    <property type="match status" value="1"/>
</dbReference>
<evidence type="ECO:0000259" key="1">
    <source>
        <dbReference type="SMART" id="SM00966"/>
    </source>
</evidence>
<sequence>MNLKLKITTVGNSVGVVLPRELLARLRVGKGDTLYVTELPDGIKLAPFDPQFAAKMEVAEKVMRRRRDLLRELAGN</sequence>
<dbReference type="InterPro" id="IPR007159">
    <property type="entry name" value="SpoVT-AbrB_dom"/>
</dbReference>
<evidence type="ECO:0000313" key="2">
    <source>
        <dbReference type="EMBL" id="PWK81880.1"/>
    </source>
</evidence>
<organism evidence="2 3">
    <name type="scientific">Fulvimonas soli</name>
    <dbReference type="NCBI Taxonomy" id="155197"/>
    <lineage>
        <taxon>Bacteria</taxon>
        <taxon>Pseudomonadati</taxon>
        <taxon>Pseudomonadota</taxon>
        <taxon>Gammaproteobacteria</taxon>
        <taxon>Lysobacterales</taxon>
        <taxon>Rhodanobacteraceae</taxon>
        <taxon>Fulvimonas</taxon>
    </lineage>
</organism>
<dbReference type="Gene3D" id="2.10.260.10">
    <property type="match status" value="1"/>
</dbReference>
<protein>
    <submittedName>
        <fullName evidence="2">Putative addiction module antidote</fullName>
    </submittedName>
</protein>
<dbReference type="EMBL" id="QGHC01000018">
    <property type="protein sequence ID" value="PWK81880.1"/>
    <property type="molecule type" value="Genomic_DNA"/>
</dbReference>
<dbReference type="SUPFAM" id="SSF89447">
    <property type="entry name" value="AbrB/MazE/MraZ-like"/>
    <property type="match status" value="1"/>
</dbReference>
<comment type="caution">
    <text evidence="2">The sequence shown here is derived from an EMBL/GenBank/DDBJ whole genome shotgun (WGS) entry which is preliminary data.</text>
</comment>
<dbReference type="InterPro" id="IPR013432">
    <property type="entry name" value="Doc_partner"/>
</dbReference>
<dbReference type="Pfam" id="PF04014">
    <property type="entry name" value="MazE_antitoxin"/>
    <property type="match status" value="1"/>
</dbReference>
<gene>
    <name evidence="2" type="ORF">C7456_11836</name>
</gene>
<dbReference type="Proteomes" id="UP000245812">
    <property type="component" value="Unassembled WGS sequence"/>
</dbReference>
<accession>A0A316HKX1</accession>
<name>A0A316HKX1_9GAMM</name>
<dbReference type="SMART" id="SM00966">
    <property type="entry name" value="SpoVT_AbrB"/>
    <property type="match status" value="1"/>
</dbReference>
<dbReference type="InterPro" id="IPR037914">
    <property type="entry name" value="SpoVT-AbrB_sf"/>
</dbReference>
<evidence type="ECO:0000313" key="3">
    <source>
        <dbReference type="Proteomes" id="UP000245812"/>
    </source>
</evidence>